<feature type="compositionally biased region" description="Polar residues" evidence="6">
    <location>
        <begin position="373"/>
        <end position="384"/>
    </location>
</feature>
<dbReference type="GO" id="GO:0016020">
    <property type="term" value="C:membrane"/>
    <property type="evidence" value="ECO:0007669"/>
    <property type="project" value="UniProtKB-SubCell"/>
</dbReference>
<dbReference type="RefSeq" id="WP_171588016.1">
    <property type="nucleotide sequence ID" value="NZ_JABGBO010000002.1"/>
</dbReference>
<reference evidence="8 9" key="1">
    <citation type="submission" date="2020-05" db="EMBL/GenBank/DDBJ databases">
        <authorList>
            <person name="Niu N."/>
        </authorList>
    </citation>
    <scope>NUCLEOTIDE SEQUENCE [LARGE SCALE GENOMIC DNA]</scope>
    <source>
        <strain evidence="8 9">LMG10982</strain>
    </source>
</reference>
<name>A0A7Y4L8Q8_9BURK</name>
<feature type="transmembrane region" description="Helical" evidence="7">
    <location>
        <begin position="63"/>
        <end position="85"/>
    </location>
</feature>
<evidence type="ECO:0000256" key="4">
    <source>
        <dbReference type="ARBA" id="ARBA00022989"/>
    </source>
</evidence>
<dbReference type="EMBL" id="JABGBO010000002">
    <property type="protein sequence ID" value="NOL49055.1"/>
    <property type="molecule type" value="Genomic_DNA"/>
</dbReference>
<dbReference type="PANTHER" id="PTHR21716">
    <property type="entry name" value="TRANSMEMBRANE PROTEIN"/>
    <property type="match status" value="1"/>
</dbReference>
<feature type="transmembrane region" description="Helical" evidence="7">
    <location>
        <begin position="159"/>
        <end position="177"/>
    </location>
</feature>
<keyword evidence="3 7" id="KW-0812">Transmembrane</keyword>
<feature type="transmembrane region" description="Helical" evidence="7">
    <location>
        <begin position="7"/>
        <end position="27"/>
    </location>
</feature>
<feature type="region of interest" description="Disordered" evidence="6">
    <location>
        <begin position="356"/>
        <end position="384"/>
    </location>
</feature>
<feature type="transmembrane region" description="Helical" evidence="7">
    <location>
        <begin position="242"/>
        <end position="262"/>
    </location>
</feature>
<keyword evidence="4 7" id="KW-1133">Transmembrane helix</keyword>
<evidence type="ECO:0000256" key="1">
    <source>
        <dbReference type="ARBA" id="ARBA00004141"/>
    </source>
</evidence>
<evidence type="ECO:0000256" key="5">
    <source>
        <dbReference type="ARBA" id="ARBA00023136"/>
    </source>
</evidence>
<proteinExistence type="inferred from homology"/>
<feature type="transmembrane region" description="Helical" evidence="7">
    <location>
        <begin position="274"/>
        <end position="291"/>
    </location>
</feature>
<evidence type="ECO:0000256" key="2">
    <source>
        <dbReference type="ARBA" id="ARBA00009773"/>
    </source>
</evidence>
<feature type="transmembrane region" description="Helical" evidence="7">
    <location>
        <begin position="217"/>
        <end position="236"/>
    </location>
</feature>
<evidence type="ECO:0000256" key="7">
    <source>
        <dbReference type="SAM" id="Phobius"/>
    </source>
</evidence>
<evidence type="ECO:0000313" key="8">
    <source>
        <dbReference type="EMBL" id="NOL49055.1"/>
    </source>
</evidence>
<dbReference type="PANTHER" id="PTHR21716:SF4">
    <property type="entry name" value="TRANSMEMBRANE PROTEIN 245"/>
    <property type="match status" value="1"/>
</dbReference>
<keyword evidence="5 7" id="KW-0472">Membrane</keyword>
<comment type="subcellular location">
    <subcellularLocation>
        <location evidence="1">Membrane</location>
        <topology evidence="1">Multi-pass membrane protein</topology>
    </subcellularLocation>
</comment>
<keyword evidence="9" id="KW-1185">Reference proteome</keyword>
<dbReference type="InterPro" id="IPR002549">
    <property type="entry name" value="AI-2E-like"/>
</dbReference>
<organism evidence="8 9">
    <name type="scientific">Pelistega europaea</name>
    <dbReference type="NCBI Taxonomy" id="106147"/>
    <lineage>
        <taxon>Bacteria</taxon>
        <taxon>Pseudomonadati</taxon>
        <taxon>Pseudomonadota</taxon>
        <taxon>Betaproteobacteria</taxon>
        <taxon>Burkholderiales</taxon>
        <taxon>Alcaligenaceae</taxon>
        <taxon>Pelistega</taxon>
    </lineage>
</organism>
<evidence type="ECO:0000256" key="3">
    <source>
        <dbReference type="ARBA" id="ARBA00022692"/>
    </source>
</evidence>
<feature type="transmembrane region" description="Helical" evidence="7">
    <location>
        <begin position="33"/>
        <end position="51"/>
    </location>
</feature>
<dbReference type="Pfam" id="PF01594">
    <property type="entry name" value="AI-2E_transport"/>
    <property type="match status" value="1"/>
</dbReference>
<protein>
    <submittedName>
        <fullName evidence="8">AI-2E family transporter</fullName>
    </submittedName>
</protein>
<comment type="similarity">
    <text evidence="2">Belongs to the autoinducer-2 exporter (AI-2E) (TC 2.A.86) family.</text>
</comment>
<accession>A0A7Y4L8Q8</accession>
<gene>
    <name evidence="8" type="ORF">HKX40_02710</name>
</gene>
<evidence type="ECO:0000313" key="9">
    <source>
        <dbReference type="Proteomes" id="UP000541421"/>
    </source>
</evidence>
<comment type="caution">
    <text evidence="8">The sequence shown here is derived from an EMBL/GenBank/DDBJ whole genome shotgun (WGS) entry which is preliminary data.</text>
</comment>
<sequence>MQNKNRVFYAFYIGFLLLITAGFLYLLKPFFTAIFWSVIFAVLFRPVYRFLLKKIPNYRNTSAIITLLCAILIAIIPISLIIGTATKEVVTLYGRIQSGELDLGLYADHVFQNLPAVVKDILERYQITSVLGLREKLLVVFNNASRLLANELVSLSQNTFSFIVSMGIMLYLLFFLLRDGTTIQANFKRLIPLSNTHKVHLFEKFITVVRATIKGSMLVAMVQGALGGFIFALLGIQGAMLWGIIMMFLSLLPAVGSAVLWFPVAVYFLVSGNYWEGGILIAYGIGVIGLADNLLRPALVGKDTKLPDYIILVSTLGGIMAFGINGFVVGPLLAALFFTFWDELPNAIGLLDSNKSDSPAAADTADNKAYTATKPNTPSTDQHK</sequence>
<dbReference type="Proteomes" id="UP000541421">
    <property type="component" value="Unassembled WGS sequence"/>
</dbReference>
<feature type="transmembrane region" description="Helical" evidence="7">
    <location>
        <begin position="311"/>
        <end position="341"/>
    </location>
</feature>
<evidence type="ECO:0000256" key="6">
    <source>
        <dbReference type="SAM" id="MobiDB-lite"/>
    </source>
</evidence>
<dbReference type="AlphaFoldDB" id="A0A7Y4L8Q8"/>